<dbReference type="SMART" id="SM00360">
    <property type="entry name" value="RRM"/>
    <property type="match status" value="1"/>
</dbReference>
<name>A0A162ZKP4_MUCCL</name>
<dbReference type="InterPro" id="IPR052462">
    <property type="entry name" value="SLIRP/GR-RBP-like"/>
</dbReference>
<dbReference type="InterPro" id="IPR000504">
    <property type="entry name" value="RRM_dom"/>
</dbReference>
<dbReference type="Proteomes" id="UP000077051">
    <property type="component" value="Unassembled WGS sequence"/>
</dbReference>
<dbReference type="InterPro" id="IPR035979">
    <property type="entry name" value="RBD_domain_sf"/>
</dbReference>
<dbReference type="Pfam" id="PF00076">
    <property type="entry name" value="RRM_1"/>
    <property type="match status" value="1"/>
</dbReference>
<proteinExistence type="predicted"/>
<evidence type="ECO:0000256" key="2">
    <source>
        <dbReference type="PROSITE-ProRule" id="PRU00176"/>
    </source>
</evidence>
<dbReference type="PROSITE" id="PS50102">
    <property type="entry name" value="RRM"/>
    <property type="match status" value="1"/>
</dbReference>
<comment type="caution">
    <text evidence="4">The sequence shown here is derived from an EMBL/GenBank/DDBJ whole genome shotgun (WGS) entry which is preliminary data.</text>
</comment>
<feature type="non-terminal residue" evidence="4">
    <location>
        <position position="1"/>
    </location>
</feature>
<keyword evidence="1 2" id="KW-0694">RNA-binding</keyword>
<reference evidence="4 5" key="1">
    <citation type="submission" date="2015-06" db="EMBL/GenBank/DDBJ databases">
        <title>Expansion of signal transduction pathways in fungi by whole-genome duplication.</title>
        <authorList>
            <consortium name="DOE Joint Genome Institute"/>
            <person name="Corrochano L.M."/>
            <person name="Kuo A."/>
            <person name="Marcet-Houben M."/>
            <person name="Polaino S."/>
            <person name="Salamov A."/>
            <person name="Villalobos J.M."/>
            <person name="Alvarez M.I."/>
            <person name="Avalos J."/>
            <person name="Benito E.P."/>
            <person name="Benoit I."/>
            <person name="Burger G."/>
            <person name="Camino L.P."/>
            <person name="Canovas D."/>
            <person name="Cerda-Olmedo E."/>
            <person name="Cheng J.-F."/>
            <person name="Dominguez A."/>
            <person name="Elias M."/>
            <person name="Eslava A.P."/>
            <person name="Glaser F."/>
            <person name="Grimwood J."/>
            <person name="Gutierrez G."/>
            <person name="Heitman J."/>
            <person name="Henrissat B."/>
            <person name="Iturriaga E.A."/>
            <person name="Lang B.F."/>
            <person name="Lavin J.L."/>
            <person name="Lee S."/>
            <person name="Li W."/>
            <person name="Lindquist E."/>
            <person name="Lopez-Garcia S."/>
            <person name="Luque E.M."/>
            <person name="Marcos A.T."/>
            <person name="Martin J."/>
            <person name="Mccluskey K."/>
            <person name="Medina H.R."/>
            <person name="Miralles-Duran A."/>
            <person name="Miyazaki A."/>
            <person name="Munoz-Torres E."/>
            <person name="Oguiza J.A."/>
            <person name="Ohm R."/>
            <person name="Olmedo M."/>
            <person name="Orejas M."/>
            <person name="Ortiz-Castellanos L."/>
            <person name="Pisabarro A.G."/>
            <person name="Rodriguez-Romero J."/>
            <person name="Ruiz-Herrera J."/>
            <person name="Ruiz-Vazquez R."/>
            <person name="Sanz C."/>
            <person name="Schackwitz W."/>
            <person name="Schmutz J."/>
            <person name="Shahriari M."/>
            <person name="Shelest E."/>
            <person name="Silva-Franco F."/>
            <person name="Soanes D."/>
            <person name="Syed K."/>
            <person name="Tagua V.G."/>
            <person name="Talbot N.J."/>
            <person name="Thon M."/>
            <person name="De Vries R.P."/>
            <person name="Wiebenga A."/>
            <person name="Yadav J.S."/>
            <person name="Braun E.L."/>
            <person name="Baker S."/>
            <person name="Garre V."/>
            <person name="Horwitz B."/>
            <person name="Torres-Martinez S."/>
            <person name="Idnurm A."/>
            <person name="Herrera-Estrella A."/>
            <person name="Gabaldon T."/>
            <person name="Grigoriev I.V."/>
        </authorList>
    </citation>
    <scope>NUCLEOTIDE SEQUENCE [LARGE SCALE GENOMIC DNA]</scope>
    <source>
        <strain evidence="4 5">CBS 277.49</strain>
    </source>
</reference>
<dbReference type="PANTHER" id="PTHR48027">
    <property type="entry name" value="HETEROGENEOUS NUCLEAR RIBONUCLEOPROTEIN 87F-RELATED"/>
    <property type="match status" value="1"/>
</dbReference>
<dbReference type="SUPFAM" id="SSF54928">
    <property type="entry name" value="RNA-binding domain, RBD"/>
    <property type="match status" value="1"/>
</dbReference>
<sequence>TNLYIKNLDPEVTSYDLFKRFRAYGKIISARVMKDTVTGISKGYGFVSFTHMDEANDALQNMNGALLNSKNIIVT</sequence>
<accession>A0A162ZKP4</accession>
<protein>
    <recommendedName>
        <fullName evidence="3">RRM domain-containing protein</fullName>
    </recommendedName>
</protein>
<evidence type="ECO:0000313" key="4">
    <source>
        <dbReference type="EMBL" id="OAD06537.1"/>
    </source>
</evidence>
<evidence type="ECO:0000313" key="5">
    <source>
        <dbReference type="Proteomes" id="UP000077051"/>
    </source>
</evidence>
<dbReference type="InterPro" id="IPR012677">
    <property type="entry name" value="Nucleotide-bd_a/b_plait_sf"/>
</dbReference>
<dbReference type="STRING" id="747725.A0A162ZKP4"/>
<evidence type="ECO:0000259" key="3">
    <source>
        <dbReference type="PROSITE" id="PS50102"/>
    </source>
</evidence>
<feature type="domain" description="RRM" evidence="3">
    <location>
        <begin position="1"/>
        <end position="75"/>
    </location>
</feature>
<organism evidence="4 5">
    <name type="scientific">Mucor lusitanicus CBS 277.49</name>
    <dbReference type="NCBI Taxonomy" id="747725"/>
    <lineage>
        <taxon>Eukaryota</taxon>
        <taxon>Fungi</taxon>
        <taxon>Fungi incertae sedis</taxon>
        <taxon>Mucoromycota</taxon>
        <taxon>Mucoromycotina</taxon>
        <taxon>Mucoromycetes</taxon>
        <taxon>Mucorales</taxon>
        <taxon>Mucorineae</taxon>
        <taxon>Mucoraceae</taxon>
        <taxon>Mucor</taxon>
    </lineage>
</organism>
<dbReference type="VEuPathDB" id="FungiDB:MUCCIDRAFT_125019"/>
<dbReference type="GO" id="GO:0003723">
    <property type="term" value="F:RNA binding"/>
    <property type="evidence" value="ECO:0007669"/>
    <property type="project" value="UniProtKB-UniRule"/>
</dbReference>
<keyword evidence="5" id="KW-1185">Reference proteome</keyword>
<feature type="non-terminal residue" evidence="4">
    <location>
        <position position="75"/>
    </location>
</feature>
<dbReference type="Gene3D" id="3.30.70.330">
    <property type="match status" value="1"/>
</dbReference>
<gene>
    <name evidence="4" type="ORF">MUCCIDRAFT_125019</name>
</gene>
<dbReference type="EMBL" id="AMYB01000002">
    <property type="protein sequence ID" value="OAD06537.1"/>
    <property type="molecule type" value="Genomic_DNA"/>
</dbReference>
<dbReference type="OrthoDB" id="6159137at2759"/>
<evidence type="ECO:0000256" key="1">
    <source>
        <dbReference type="ARBA" id="ARBA00022884"/>
    </source>
</evidence>
<dbReference type="AlphaFoldDB" id="A0A162ZKP4"/>